<gene>
    <name evidence="1" type="ORF">UAU_05160</name>
</gene>
<reference evidence="1 2" key="1">
    <citation type="submission" date="2013-02" db="EMBL/GenBank/DDBJ databases">
        <title>The Genome Sequence of Enterococcus pallens BAA-351.</title>
        <authorList>
            <consortium name="The Broad Institute Genome Sequencing Platform"/>
            <consortium name="The Broad Institute Genome Sequencing Center for Infectious Disease"/>
            <person name="Earl A.M."/>
            <person name="Gilmore M.S."/>
            <person name="Lebreton F."/>
            <person name="Walker B."/>
            <person name="Young S.K."/>
            <person name="Zeng Q."/>
            <person name="Gargeya S."/>
            <person name="Fitzgerald M."/>
            <person name="Haas B."/>
            <person name="Abouelleil A."/>
            <person name="Alvarado L."/>
            <person name="Arachchi H.M."/>
            <person name="Berlin A.M."/>
            <person name="Chapman S.B."/>
            <person name="Dewar J."/>
            <person name="Goldberg J."/>
            <person name="Griggs A."/>
            <person name="Gujja S."/>
            <person name="Hansen M."/>
            <person name="Howarth C."/>
            <person name="Imamovic A."/>
            <person name="Larimer J."/>
            <person name="McCowan C."/>
            <person name="Murphy C."/>
            <person name="Neiman D."/>
            <person name="Pearson M."/>
            <person name="Priest M."/>
            <person name="Roberts A."/>
            <person name="Saif S."/>
            <person name="Shea T."/>
            <person name="Sisk P."/>
            <person name="Sykes S."/>
            <person name="Wortman J."/>
            <person name="Nusbaum C."/>
            <person name="Birren B."/>
        </authorList>
    </citation>
    <scope>NUCLEOTIDE SEQUENCE [LARGE SCALE GENOMIC DNA]</scope>
    <source>
        <strain evidence="1 2">ATCC BAA-351</strain>
    </source>
</reference>
<name>R2SEV5_9ENTE</name>
<dbReference type="RefSeq" id="WP_010760082.1">
    <property type="nucleotide sequence ID" value="NZ_ASWD01000003.1"/>
</dbReference>
<evidence type="ECO:0000313" key="2">
    <source>
        <dbReference type="Proteomes" id="UP000013782"/>
    </source>
</evidence>
<keyword evidence="2" id="KW-1185">Reference proteome</keyword>
<proteinExistence type="predicted"/>
<dbReference type="HOGENOM" id="CLU_2315957_0_0_9"/>
<dbReference type="PATRIC" id="fig|1158607.3.peg.5139"/>
<comment type="caution">
    <text evidence="1">The sequence shown here is derived from an EMBL/GenBank/DDBJ whole genome shotgun (WGS) entry which is preliminary data.</text>
</comment>
<organism evidence="1 2">
    <name type="scientific">Enterococcus pallens ATCC BAA-351</name>
    <dbReference type="NCBI Taxonomy" id="1158607"/>
    <lineage>
        <taxon>Bacteria</taxon>
        <taxon>Bacillati</taxon>
        <taxon>Bacillota</taxon>
        <taxon>Bacilli</taxon>
        <taxon>Lactobacillales</taxon>
        <taxon>Enterococcaceae</taxon>
        <taxon>Enterococcus</taxon>
    </lineage>
</organism>
<sequence>MSNQIRLEKDKEVKIFPNQQKVADYLGVTKQAVAKALKNQSMCNGAKLTVLYHKCAYTDKSKSLIIDGKLIGSYDHIERKNGNIFVIGFKEE</sequence>
<dbReference type="AlphaFoldDB" id="R2SEV5"/>
<dbReference type="Proteomes" id="UP000013782">
    <property type="component" value="Unassembled WGS sequence"/>
</dbReference>
<dbReference type="EMBL" id="AJAQ01000050">
    <property type="protein sequence ID" value="EOH86714.1"/>
    <property type="molecule type" value="Genomic_DNA"/>
</dbReference>
<dbReference type="OrthoDB" id="2191232at2"/>
<protein>
    <submittedName>
        <fullName evidence="1">Uncharacterized protein</fullName>
    </submittedName>
</protein>
<accession>R2SEV5</accession>
<evidence type="ECO:0000313" key="1">
    <source>
        <dbReference type="EMBL" id="EOH86714.1"/>
    </source>
</evidence>
<dbReference type="eggNOG" id="ENOG50306NZ">
    <property type="taxonomic scope" value="Bacteria"/>
</dbReference>